<name>A0A1X0QT95_RHIZD</name>
<dbReference type="Proteomes" id="UP000242414">
    <property type="component" value="Unassembled WGS sequence"/>
</dbReference>
<evidence type="ECO:0008006" key="2">
    <source>
        <dbReference type="Google" id="ProtNLM"/>
    </source>
</evidence>
<dbReference type="VEuPathDB" id="FungiDB:BCV72DRAFT_316550"/>
<evidence type="ECO:0000313" key="1">
    <source>
        <dbReference type="EMBL" id="ORE02956.1"/>
    </source>
</evidence>
<sequence length="105" mass="12087">MANEAFTGSRRVVHRLDTQNMQIIQWTKKNGYLFTVVVRSSTTSKGPSVRVFVTNHEIIPTLHQWLSWLKDVFSLDVKRTMVDCSPTEIAAIRKVFDNVNILLCH</sequence>
<protein>
    <recommendedName>
        <fullName evidence="2">MULE transposase domain-containing protein</fullName>
    </recommendedName>
</protein>
<dbReference type="AlphaFoldDB" id="A0A1X0QT95"/>
<accession>A0A1X0QT95</accession>
<organism evidence="1">
    <name type="scientific">Rhizopus microsporus var. microsporus</name>
    <dbReference type="NCBI Taxonomy" id="86635"/>
    <lineage>
        <taxon>Eukaryota</taxon>
        <taxon>Fungi</taxon>
        <taxon>Fungi incertae sedis</taxon>
        <taxon>Mucoromycota</taxon>
        <taxon>Mucoromycotina</taxon>
        <taxon>Mucoromycetes</taxon>
        <taxon>Mucorales</taxon>
        <taxon>Mucorineae</taxon>
        <taxon>Rhizopodaceae</taxon>
        <taxon>Rhizopus</taxon>
    </lineage>
</organism>
<proteinExistence type="predicted"/>
<reference evidence="1" key="1">
    <citation type="journal article" date="2016" name="Proc. Natl. Acad. Sci. U.S.A.">
        <title>Lipid metabolic changes in an early divergent fungus govern the establishment of a mutualistic symbiosis with endobacteria.</title>
        <authorList>
            <person name="Lastovetsky O.A."/>
            <person name="Gaspar M.L."/>
            <person name="Mondo S.J."/>
            <person name="LaButti K.M."/>
            <person name="Sandor L."/>
            <person name="Grigoriev I.V."/>
            <person name="Henry S.A."/>
            <person name="Pawlowska T.E."/>
        </authorList>
    </citation>
    <scope>NUCLEOTIDE SEQUENCE [LARGE SCALE GENOMIC DNA]</scope>
    <source>
        <strain evidence="1">ATCC 52814</strain>
    </source>
</reference>
<gene>
    <name evidence="1" type="ORF">BCV72DRAFT_316550</name>
</gene>
<dbReference type="EMBL" id="KV922024">
    <property type="protein sequence ID" value="ORE02956.1"/>
    <property type="molecule type" value="Genomic_DNA"/>
</dbReference>